<gene>
    <name evidence="2" type="ORF">EYD46_15555</name>
</gene>
<accession>A0A4Q9FK46</accession>
<dbReference type="OrthoDB" id="1453174at2"/>
<proteinExistence type="predicted"/>
<reference evidence="2 3" key="1">
    <citation type="journal article" date="2015" name="Int. J. Syst. Evol. Microbiol.">
        <title>Hyunsoonleella pacifica sp. nov., isolated from seawater of South Pacific Gyre.</title>
        <authorList>
            <person name="Gao X."/>
            <person name="Zhang Z."/>
            <person name="Dai X."/>
            <person name="Zhang X.H."/>
        </authorList>
    </citation>
    <scope>NUCLEOTIDE SEQUENCE [LARGE SCALE GENOMIC DNA]</scope>
    <source>
        <strain evidence="2 3">SW033</strain>
    </source>
</reference>
<dbReference type="RefSeq" id="WP_130938087.1">
    <property type="nucleotide sequence ID" value="NZ_BMEE01000005.1"/>
</dbReference>
<sequence length="508" mass="60130">MKHFIFFITLLILPIGLLAQDEVIKTKFIESGVIHESVDANSSVVIHFKRNQKCIVLEYSGQNTYKVKYDELLGYVGDEFLDITESMMDLFYDYEEQEMQKLIAEEENRQQKIRDIVEQKEKRIKDSIAKIAEAKRIKELELQRLAAIKEKKRLDSIARVEEELKRIEREKEVARQRVAALKEQRRLDSIARVEAEAKKQLERQRELERQRLAVIKEKKRLDSIVRVEEELKSIEREREQARRRAAALKEQRRLDSIARVESEAKKQLERERELERQRSAALKEKRRLDSIAQVKELEKQKLARELELARKQLEDLKKKQLRDSIAQIEALKKQKLTDATSQVGTLSEDDKNKQELEQKQREAKERLKFRDSCHYQVNEYDRFYNIRTIRTEAYTIAEHLTVELYKQGLKTNVFFNLSKYNLGCASYLPNQRSSVKITLDNGQVVSFYHSWDIECGSFLFKANLNKTKISSLLKYPIKSILLKGTTDSLEITRIEYREFFMDKLKCIE</sequence>
<protein>
    <submittedName>
        <fullName evidence="2">Uncharacterized protein</fullName>
    </submittedName>
</protein>
<keyword evidence="3" id="KW-1185">Reference proteome</keyword>
<feature type="region of interest" description="Disordered" evidence="1">
    <location>
        <begin position="339"/>
        <end position="361"/>
    </location>
</feature>
<dbReference type="AlphaFoldDB" id="A0A4Q9FK46"/>
<evidence type="ECO:0000313" key="3">
    <source>
        <dbReference type="Proteomes" id="UP000292372"/>
    </source>
</evidence>
<dbReference type="EMBL" id="SIRS01000006">
    <property type="protein sequence ID" value="TBN13903.1"/>
    <property type="molecule type" value="Genomic_DNA"/>
</dbReference>
<organism evidence="2 3">
    <name type="scientific">Hyunsoonleella pacifica</name>
    <dbReference type="NCBI Taxonomy" id="1080224"/>
    <lineage>
        <taxon>Bacteria</taxon>
        <taxon>Pseudomonadati</taxon>
        <taxon>Bacteroidota</taxon>
        <taxon>Flavobacteriia</taxon>
        <taxon>Flavobacteriales</taxon>
        <taxon>Flavobacteriaceae</taxon>
    </lineage>
</organism>
<evidence type="ECO:0000256" key="1">
    <source>
        <dbReference type="SAM" id="MobiDB-lite"/>
    </source>
</evidence>
<feature type="compositionally biased region" description="Basic and acidic residues" evidence="1">
    <location>
        <begin position="348"/>
        <end position="361"/>
    </location>
</feature>
<dbReference type="Proteomes" id="UP000292372">
    <property type="component" value="Unassembled WGS sequence"/>
</dbReference>
<evidence type="ECO:0000313" key="2">
    <source>
        <dbReference type="EMBL" id="TBN13903.1"/>
    </source>
</evidence>
<name>A0A4Q9FK46_9FLAO</name>
<comment type="caution">
    <text evidence="2">The sequence shown here is derived from an EMBL/GenBank/DDBJ whole genome shotgun (WGS) entry which is preliminary data.</text>
</comment>